<keyword evidence="10" id="KW-1185">Reference proteome</keyword>
<evidence type="ECO:0000256" key="6">
    <source>
        <dbReference type="ARBA" id="ARBA00023236"/>
    </source>
</evidence>
<dbReference type="OrthoDB" id="9787787at2"/>
<keyword evidence="2" id="KW-0227">DNA damage</keyword>
<dbReference type="GO" id="GO:0009432">
    <property type="term" value="P:SOS response"/>
    <property type="evidence" value="ECO:0007669"/>
    <property type="project" value="UniProtKB-KW"/>
</dbReference>
<dbReference type="InterPro" id="IPR015927">
    <property type="entry name" value="Peptidase_S24_S26A/B/C"/>
</dbReference>
<reference evidence="9 10" key="1">
    <citation type="submission" date="2019-04" db="EMBL/GenBank/DDBJ databases">
        <title>Flavobacterium sp. nov. isolated from construction timber.</title>
        <authorList>
            <person name="Lin S.-Y."/>
            <person name="Chang C.-T."/>
            <person name="Young C.-C."/>
        </authorList>
    </citation>
    <scope>NUCLEOTIDE SEQUENCE [LARGE SCALE GENOMIC DNA]</scope>
    <source>
        <strain evidence="9 10">CC-CTC003</strain>
    </source>
</reference>
<dbReference type="PRINTS" id="PR00726">
    <property type="entry name" value="LEXASERPTASE"/>
</dbReference>
<comment type="caution">
    <text evidence="9">The sequence shown here is derived from an EMBL/GenBank/DDBJ whole genome shotgun (WGS) entry which is preliminary data.</text>
</comment>
<evidence type="ECO:0000256" key="2">
    <source>
        <dbReference type="ARBA" id="ARBA00022763"/>
    </source>
</evidence>
<dbReference type="PANTHER" id="PTHR33516:SF2">
    <property type="entry name" value="LEXA REPRESSOR-RELATED"/>
    <property type="match status" value="1"/>
</dbReference>
<evidence type="ECO:0000256" key="4">
    <source>
        <dbReference type="ARBA" id="ARBA00022813"/>
    </source>
</evidence>
<dbReference type="GO" id="GO:0006355">
    <property type="term" value="P:regulation of DNA-templated transcription"/>
    <property type="evidence" value="ECO:0007669"/>
    <property type="project" value="InterPro"/>
</dbReference>
<protein>
    <submittedName>
        <fullName evidence="9">Translesion error-prone DNA polymerase V autoproteolytic subunit</fullName>
        <ecNumber evidence="9">2.7.7.7</ecNumber>
    </submittedName>
</protein>
<dbReference type="Gene3D" id="2.10.109.10">
    <property type="entry name" value="Umud Fragment, subunit A"/>
    <property type="match status" value="1"/>
</dbReference>
<keyword evidence="3 7" id="KW-0378">Hydrolase</keyword>
<dbReference type="GO" id="GO:0006281">
    <property type="term" value="P:DNA repair"/>
    <property type="evidence" value="ECO:0007669"/>
    <property type="project" value="UniProtKB-KW"/>
</dbReference>
<evidence type="ECO:0000256" key="7">
    <source>
        <dbReference type="RuleBase" id="RU003991"/>
    </source>
</evidence>
<organism evidence="9 10">
    <name type="scientific">Flavobacterium supellecticarium</name>
    <dbReference type="NCBI Taxonomy" id="2565924"/>
    <lineage>
        <taxon>Bacteria</taxon>
        <taxon>Pseudomonadati</taxon>
        <taxon>Bacteroidota</taxon>
        <taxon>Flavobacteriia</taxon>
        <taxon>Flavobacteriales</taxon>
        <taxon>Flavobacteriaceae</taxon>
        <taxon>Flavobacterium</taxon>
    </lineage>
</organism>
<keyword evidence="6" id="KW-0742">SOS response</keyword>
<keyword evidence="9" id="KW-0808">Transferase</keyword>
<evidence type="ECO:0000259" key="8">
    <source>
        <dbReference type="Pfam" id="PF00717"/>
    </source>
</evidence>
<dbReference type="InterPro" id="IPR036286">
    <property type="entry name" value="LexA/Signal_pep-like_sf"/>
</dbReference>
<dbReference type="RefSeq" id="WP_136403406.1">
    <property type="nucleotide sequence ID" value="NZ_SSNZ01000005.1"/>
</dbReference>
<accession>A0A4S3ZUE7</accession>
<dbReference type="EMBL" id="SSNZ01000005">
    <property type="protein sequence ID" value="THF49398.1"/>
    <property type="molecule type" value="Genomic_DNA"/>
</dbReference>
<gene>
    <name evidence="9" type="primary">umuD</name>
    <name evidence="9" type="ORF">E6C50_11645</name>
</gene>
<dbReference type="Proteomes" id="UP000307507">
    <property type="component" value="Unassembled WGS sequence"/>
</dbReference>
<evidence type="ECO:0000256" key="5">
    <source>
        <dbReference type="ARBA" id="ARBA00023204"/>
    </source>
</evidence>
<keyword evidence="5" id="KW-0234">DNA repair</keyword>
<dbReference type="CDD" id="cd06529">
    <property type="entry name" value="S24_LexA-like"/>
    <property type="match status" value="1"/>
</dbReference>
<dbReference type="SUPFAM" id="SSF51306">
    <property type="entry name" value="LexA/Signal peptidase"/>
    <property type="match status" value="1"/>
</dbReference>
<dbReference type="InterPro" id="IPR039418">
    <property type="entry name" value="LexA-like"/>
</dbReference>
<name>A0A4S3ZUE7_9FLAO</name>
<keyword evidence="4 7" id="KW-0068">Autocatalytic cleavage</keyword>
<dbReference type="Pfam" id="PF00717">
    <property type="entry name" value="Peptidase_S24"/>
    <property type="match status" value="1"/>
</dbReference>
<dbReference type="InterPro" id="IPR006197">
    <property type="entry name" value="Peptidase_S24_LexA"/>
</dbReference>
<dbReference type="NCBIfam" id="NF007621">
    <property type="entry name" value="PRK10276.1"/>
    <property type="match status" value="1"/>
</dbReference>
<evidence type="ECO:0000313" key="10">
    <source>
        <dbReference type="Proteomes" id="UP000307507"/>
    </source>
</evidence>
<keyword evidence="9" id="KW-0548">Nucleotidyltransferase</keyword>
<dbReference type="GO" id="GO:0003887">
    <property type="term" value="F:DNA-directed DNA polymerase activity"/>
    <property type="evidence" value="ECO:0007669"/>
    <property type="project" value="UniProtKB-EC"/>
</dbReference>
<dbReference type="GO" id="GO:0016787">
    <property type="term" value="F:hydrolase activity"/>
    <property type="evidence" value="ECO:0007669"/>
    <property type="project" value="UniProtKB-KW"/>
</dbReference>
<feature type="domain" description="Peptidase S24/S26A/S26B/S26C" evidence="8">
    <location>
        <begin position="22"/>
        <end position="138"/>
    </location>
</feature>
<sequence>MPLDKTPLKFFMPEGDASVELPFIADGIKAGFPSPAADFDGTKISLDKVVVKNQEATFYARAKGNSMTGAGIDDGDILVIDRSLEPKNNKIAVCYIDGEFTVKRIKIEKDCIYLIPENTDYNPIKVTEENDLIIWGIVTYVLKSV</sequence>
<evidence type="ECO:0000313" key="9">
    <source>
        <dbReference type="EMBL" id="THF49398.1"/>
    </source>
</evidence>
<dbReference type="PANTHER" id="PTHR33516">
    <property type="entry name" value="LEXA REPRESSOR"/>
    <property type="match status" value="1"/>
</dbReference>
<dbReference type="AlphaFoldDB" id="A0A4S3ZUE7"/>
<evidence type="ECO:0000256" key="1">
    <source>
        <dbReference type="ARBA" id="ARBA00007484"/>
    </source>
</evidence>
<dbReference type="InterPro" id="IPR050077">
    <property type="entry name" value="LexA_repressor"/>
</dbReference>
<proteinExistence type="inferred from homology"/>
<dbReference type="GO" id="GO:0003677">
    <property type="term" value="F:DNA binding"/>
    <property type="evidence" value="ECO:0007669"/>
    <property type="project" value="InterPro"/>
</dbReference>
<evidence type="ECO:0000256" key="3">
    <source>
        <dbReference type="ARBA" id="ARBA00022801"/>
    </source>
</evidence>
<comment type="similarity">
    <text evidence="1 7">Belongs to the peptidase S24 family.</text>
</comment>
<dbReference type="EC" id="2.7.7.7" evidence="9"/>